<dbReference type="GO" id="GO:0016783">
    <property type="term" value="F:sulfurtransferase activity"/>
    <property type="evidence" value="ECO:0007669"/>
    <property type="project" value="TreeGrafter"/>
</dbReference>
<organism evidence="4 5">
    <name type="scientific">Fusarium redolens</name>
    <dbReference type="NCBI Taxonomy" id="48865"/>
    <lineage>
        <taxon>Eukaryota</taxon>
        <taxon>Fungi</taxon>
        <taxon>Dikarya</taxon>
        <taxon>Ascomycota</taxon>
        <taxon>Pezizomycotina</taxon>
        <taxon>Sordariomycetes</taxon>
        <taxon>Hypocreomycetidae</taxon>
        <taxon>Hypocreales</taxon>
        <taxon>Nectriaceae</taxon>
        <taxon>Fusarium</taxon>
        <taxon>Fusarium redolens species complex</taxon>
    </lineage>
</organism>
<dbReference type="SUPFAM" id="SSF52402">
    <property type="entry name" value="Adenine nucleotide alpha hydrolases-like"/>
    <property type="match status" value="1"/>
</dbReference>
<dbReference type="Pfam" id="PF10288">
    <property type="entry name" value="CTU2"/>
    <property type="match status" value="1"/>
</dbReference>
<comment type="subcellular location">
    <subcellularLocation>
        <location evidence="3">Cytoplasm</location>
    </subcellularLocation>
</comment>
<keyword evidence="5" id="KW-1185">Reference proteome</keyword>
<evidence type="ECO:0000256" key="1">
    <source>
        <dbReference type="ARBA" id="ARBA00022490"/>
    </source>
</evidence>
<protein>
    <recommendedName>
        <fullName evidence="3">Cytoplasmic tRNA 2-thiolation protein 2</fullName>
    </recommendedName>
</protein>
<gene>
    <name evidence="3" type="primary">NCS2</name>
    <name evidence="3" type="synonym">CTU2</name>
    <name evidence="4" type="ORF">BKA55DRAFT_574286</name>
</gene>
<reference evidence="4" key="1">
    <citation type="journal article" date="2021" name="Nat. Commun.">
        <title>Genetic determinants of endophytism in the Arabidopsis root mycobiome.</title>
        <authorList>
            <person name="Mesny F."/>
            <person name="Miyauchi S."/>
            <person name="Thiergart T."/>
            <person name="Pickel B."/>
            <person name="Atanasova L."/>
            <person name="Karlsson M."/>
            <person name="Huettel B."/>
            <person name="Barry K.W."/>
            <person name="Haridas S."/>
            <person name="Chen C."/>
            <person name="Bauer D."/>
            <person name="Andreopoulos W."/>
            <person name="Pangilinan J."/>
            <person name="LaButti K."/>
            <person name="Riley R."/>
            <person name="Lipzen A."/>
            <person name="Clum A."/>
            <person name="Drula E."/>
            <person name="Henrissat B."/>
            <person name="Kohler A."/>
            <person name="Grigoriev I.V."/>
            <person name="Martin F.M."/>
            <person name="Hacquard S."/>
        </authorList>
    </citation>
    <scope>NUCLEOTIDE SEQUENCE</scope>
    <source>
        <strain evidence="4">MPI-CAGE-AT-0023</strain>
    </source>
</reference>
<dbReference type="PANTHER" id="PTHR20882:SF14">
    <property type="entry name" value="CYTOPLASMIC TRNA 2-THIOLATION PROTEIN 2"/>
    <property type="match status" value="1"/>
</dbReference>
<dbReference type="GO" id="GO:0032447">
    <property type="term" value="P:protein urmylation"/>
    <property type="evidence" value="ECO:0007669"/>
    <property type="project" value="UniProtKB-UniRule"/>
</dbReference>
<accession>A0A9P9K049</accession>
<dbReference type="GO" id="GO:0016779">
    <property type="term" value="F:nucleotidyltransferase activity"/>
    <property type="evidence" value="ECO:0007669"/>
    <property type="project" value="UniProtKB-UniRule"/>
</dbReference>
<proteinExistence type="inferred from homology"/>
<evidence type="ECO:0000313" key="4">
    <source>
        <dbReference type="EMBL" id="KAH7243268.1"/>
    </source>
</evidence>
<dbReference type="InterPro" id="IPR014729">
    <property type="entry name" value="Rossmann-like_a/b/a_fold"/>
</dbReference>
<comment type="caution">
    <text evidence="4">The sequence shown here is derived from an EMBL/GenBank/DDBJ whole genome shotgun (WGS) entry which is preliminary data.</text>
</comment>
<dbReference type="GO" id="GO:0005829">
    <property type="term" value="C:cytosol"/>
    <property type="evidence" value="ECO:0007669"/>
    <property type="project" value="TreeGrafter"/>
</dbReference>
<name>A0A9P9K049_FUSRE</name>
<keyword evidence="2 3" id="KW-0819">tRNA processing</keyword>
<keyword evidence="1 3" id="KW-0963">Cytoplasm</keyword>
<comment type="pathway">
    <text evidence="3">tRNA modification; 5-methoxycarbonylmethyl-2-thiouridine-tRNA biosynthesis.</text>
</comment>
<comment type="function">
    <text evidence="3">Plays a central role in 2-thiolation of mcm(5)S(2)U at tRNA wobble positions of tRNA(Lys), tRNA(Glu) and tRNA(Gln). May act by forming a heterodimer with NCS6 that ligates sulfur from thiocarboxylated URM1 onto the uridine of tRNAs at wobble position. Prior mcm(5) tRNA modification by the elongator complex is required for 2-thiolation. May also be involved in protein urmylation.</text>
</comment>
<comment type="similarity">
    <text evidence="3">Belongs to the CTU2/NCS2 family.</text>
</comment>
<evidence type="ECO:0000256" key="2">
    <source>
        <dbReference type="ARBA" id="ARBA00022694"/>
    </source>
</evidence>
<dbReference type="GO" id="GO:0000049">
    <property type="term" value="F:tRNA binding"/>
    <property type="evidence" value="ECO:0007669"/>
    <property type="project" value="InterPro"/>
</dbReference>
<dbReference type="Proteomes" id="UP000720189">
    <property type="component" value="Unassembled WGS sequence"/>
</dbReference>
<dbReference type="EMBL" id="JAGMUX010000012">
    <property type="protein sequence ID" value="KAH7243268.1"/>
    <property type="molecule type" value="Genomic_DNA"/>
</dbReference>
<dbReference type="GO" id="GO:0002143">
    <property type="term" value="P:tRNA wobble position uridine thiolation"/>
    <property type="evidence" value="ECO:0007669"/>
    <property type="project" value="TreeGrafter"/>
</dbReference>
<evidence type="ECO:0000313" key="5">
    <source>
        <dbReference type="Proteomes" id="UP000720189"/>
    </source>
</evidence>
<evidence type="ECO:0000256" key="3">
    <source>
        <dbReference type="HAMAP-Rule" id="MF_03054"/>
    </source>
</evidence>
<dbReference type="HAMAP" id="MF_03054">
    <property type="entry name" value="CTU2"/>
    <property type="match status" value="1"/>
</dbReference>
<dbReference type="Gene3D" id="3.40.50.620">
    <property type="entry name" value="HUPs"/>
    <property type="match status" value="1"/>
</dbReference>
<sequence>MPSPDTSRPCKRCKVEDAAFLLRTDPTCRDCYIQYVAYKLNKRLGALHKDTRSSKKLTTRRYLAGLSFGPSSSVLAQLLSEQAHHHSENKASSPFEPVIVHIDTELSYSEGESPAKMLLEEYRRVLPHATFECVPLKDVLSVKSIDWSTLPLDAGTPDDDPNARLQRLFNALPTLTSRTDVLRQLIRHLLLQKAQERSCSALLLGHSTTALAALTLSEVANGRGFAVPVQVADGVTTVCTYEAVEGAAAQETGRQEFPVYYPLREIFRNELVQYIDLVPSLKEVVPVCQGGAKTGNSVISHKDLSIEEVMTRYFDSVEEGYAGIVANVVRTTTKLDRVPGKSFCGSCGMSLDAEGDSRWAGEIGDDAGDGPGAAGAGRLCYGCKRSIHG</sequence>
<dbReference type="OrthoDB" id="25129at2759"/>
<dbReference type="InterPro" id="IPR019407">
    <property type="entry name" value="CTU2"/>
</dbReference>
<dbReference type="AlphaFoldDB" id="A0A9P9K049"/>
<dbReference type="PANTHER" id="PTHR20882">
    <property type="entry name" value="CYTOPLASMIC TRNA 2-THIOLATION PROTEIN 2"/>
    <property type="match status" value="1"/>
</dbReference>